<dbReference type="PROSITE" id="PS00622">
    <property type="entry name" value="HTH_LUXR_1"/>
    <property type="match status" value="1"/>
</dbReference>
<keyword evidence="9" id="KW-1185">Reference proteome</keyword>
<name>A0A7X0SPS0_9BACL</name>
<protein>
    <submittedName>
        <fullName evidence="8">Response regulator transcription factor</fullName>
    </submittedName>
</protein>
<evidence type="ECO:0000313" key="9">
    <source>
        <dbReference type="Proteomes" id="UP000564644"/>
    </source>
</evidence>
<dbReference type="CDD" id="cd06170">
    <property type="entry name" value="LuxR_C_like"/>
    <property type="match status" value="1"/>
</dbReference>
<dbReference type="EMBL" id="JACJVO010000031">
    <property type="protein sequence ID" value="MBB6733834.1"/>
    <property type="molecule type" value="Genomic_DNA"/>
</dbReference>
<feature type="modified residue" description="4-aspartylphosphate" evidence="5">
    <location>
        <position position="60"/>
    </location>
</feature>
<keyword evidence="1 5" id="KW-0597">Phosphoprotein</keyword>
<dbReference type="RefSeq" id="WP_185131493.1">
    <property type="nucleotide sequence ID" value="NZ_JACJVO010000031.1"/>
</dbReference>
<dbReference type="PROSITE" id="PS50110">
    <property type="entry name" value="RESPONSE_REGULATORY"/>
    <property type="match status" value="1"/>
</dbReference>
<dbReference type="InterPro" id="IPR039420">
    <property type="entry name" value="WalR-like"/>
</dbReference>
<sequence>MTEFDNPIRIVLADDQPIIRQGLRFIIGTQPDMEVVGEANDGDEAISAVERTRPDLVLMDIQMPKRTGIEATRAIAQAYPEAKVMLLTTFDVQAYVADGIRAGAVGYLLKDADTKTLLEGIRAAHRGAAIFQSTTAARAMAEAMKQEPLPDSLPAGEEAAEFEPLTDKELEVLQLMAYGRRNVEIAETLYISEGTVKTHVHRILGKLGVADRTQAVVIAIRSRMVK</sequence>
<dbReference type="InterPro" id="IPR000792">
    <property type="entry name" value="Tscrpt_reg_LuxR_C"/>
</dbReference>
<evidence type="ECO:0000256" key="5">
    <source>
        <dbReference type="PROSITE-ProRule" id="PRU00169"/>
    </source>
</evidence>
<dbReference type="PANTHER" id="PTHR43214:SF24">
    <property type="entry name" value="TRANSCRIPTIONAL REGULATORY PROTEIN NARL-RELATED"/>
    <property type="match status" value="1"/>
</dbReference>
<dbReference type="InterPro" id="IPR058245">
    <property type="entry name" value="NreC/VraR/RcsB-like_REC"/>
</dbReference>
<organism evidence="8 9">
    <name type="scientific">Cohnella zeiphila</name>
    <dbReference type="NCBI Taxonomy" id="2761120"/>
    <lineage>
        <taxon>Bacteria</taxon>
        <taxon>Bacillati</taxon>
        <taxon>Bacillota</taxon>
        <taxon>Bacilli</taxon>
        <taxon>Bacillales</taxon>
        <taxon>Paenibacillaceae</taxon>
        <taxon>Cohnella</taxon>
    </lineage>
</organism>
<evidence type="ECO:0000256" key="2">
    <source>
        <dbReference type="ARBA" id="ARBA00023015"/>
    </source>
</evidence>
<evidence type="ECO:0000256" key="1">
    <source>
        <dbReference type="ARBA" id="ARBA00022553"/>
    </source>
</evidence>
<dbReference type="InterPro" id="IPR011006">
    <property type="entry name" value="CheY-like_superfamily"/>
</dbReference>
<dbReference type="AlphaFoldDB" id="A0A7X0SPS0"/>
<dbReference type="GO" id="GO:0003677">
    <property type="term" value="F:DNA binding"/>
    <property type="evidence" value="ECO:0007669"/>
    <property type="project" value="UniProtKB-KW"/>
</dbReference>
<dbReference type="InterPro" id="IPR016032">
    <property type="entry name" value="Sig_transdc_resp-reg_C-effctor"/>
</dbReference>
<comment type="caution">
    <text evidence="8">The sequence shown here is derived from an EMBL/GenBank/DDBJ whole genome shotgun (WGS) entry which is preliminary data.</text>
</comment>
<reference evidence="8 9" key="1">
    <citation type="submission" date="2020-08" db="EMBL/GenBank/DDBJ databases">
        <title>Cohnella phylogeny.</title>
        <authorList>
            <person name="Dunlap C."/>
        </authorList>
    </citation>
    <scope>NUCLEOTIDE SEQUENCE [LARGE SCALE GENOMIC DNA]</scope>
    <source>
        <strain evidence="8 9">CBP 2801</strain>
    </source>
</reference>
<evidence type="ECO:0000259" key="6">
    <source>
        <dbReference type="PROSITE" id="PS50043"/>
    </source>
</evidence>
<dbReference type="SMART" id="SM00421">
    <property type="entry name" value="HTH_LUXR"/>
    <property type="match status" value="1"/>
</dbReference>
<evidence type="ECO:0000256" key="3">
    <source>
        <dbReference type="ARBA" id="ARBA00023125"/>
    </source>
</evidence>
<dbReference type="SUPFAM" id="SSF52172">
    <property type="entry name" value="CheY-like"/>
    <property type="match status" value="1"/>
</dbReference>
<dbReference type="Gene3D" id="3.40.50.2300">
    <property type="match status" value="1"/>
</dbReference>
<dbReference type="PROSITE" id="PS50043">
    <property type="entry name" value="HTH_LUXR_2"/>
    <property type="match status" value="1"/>
</dbReference>
<dbReference type="CDD" id="cd17535">
    <property type="entry name" value="REC_NarL-like"/>
    <property type="match status" value="1"/>
</dbReference>
<evidence type="ECO:0000259" key="7">
    <source>
        <dbReference type="PROSITE" id="PS50110"/>
    </source>
</evidence>
<gene>
    <name evidence="8" type="ORF">H7C18_23190</name>
</gene>
<keyword evidence="2" id="KW-0805">Transcription regulation</keyword>
<feature type="domain" description="HTH luxR-type" evidence="6">
    <location>
        <begin position="158"/>
        <end position="223"/>
    </location>
</feature>
<accession>A0A7X0SPS0</accession>
<keyword evidence="3" id="KW-0238">DNA-binding</keyword>
<feature type="domain" description="Response regulatory" evidence="7">
    <location>
        <begin position="9"/>
        <end position="125"/>
    </location>
</feature>
<dbReference type="InterPro" id="IPR001789">
    <property type="entry name" value="Sig_transdc_resp-reg_receiver"/>
</dbReference>
<dbReference type="PANTHER" id="PTHR43214">
    <property type="entry name" value="TWO-COMPONENT RESPONSE REGULATOR"/>
    <property type="match status" value="1"/>
</dbReference>
<dbReference type="PRINTS" id="PR00038">
    <property type="entry name" value="HTHLUXR"/>
</dbReference>
<evidence type="ECO:0000313" key="8">
    <source>
        <dbReference type="EMBL" id="MBB6733834.1"/>
    </source>
</evidence>
<dbReference type="SUPFAM" id="SSF46894">
    <property type="entry name" value="C-terminal effector domain of the bipartite response regulators"/>
    <property type="match status" value="1"/>
</dbReference>
<dbReference type="GO" id="GO:0000160">
    <property type="term" value="P:phosphorelay signal transduction system"/>
    <property type="evidence" value="ECO:0007669"/>
    <property type="project" value="InterPro"/>
</dbReference>
<dbReference type="Proteomes" id="UP000564644">
    <property type="component" value="Unassembled WGS sequence"/>
</dbReference>
<dbReference type="Pfam" id="PF00196">
    <property type="entry name" value="GerE"/>
    <property type="match status" value="1"/>
</dbReference>
<dbReference type="GO" id="GO:0006355">
    <property type="term" value="P:regulation of DNA-templated transcription"/>
    <property type="evidence" value="ECO:0007669"/>
    <property type="project" value="InterPro"/>
</dbReference>
<evidence type="ECO:0000256" key="4">
    <source>
        <dbReference type="ARBA" id="ARBA00023163"/>
    </source>
</evidence>
<dbReference type="SMART" id="SM00448">
    <property type="entry name" value="REC"/>
    <property type="match status" value="1"/>
</dbReference>
<dbReference type="Pfam" id="PF00072">
    <property type="entry name" value="Response_reg"/>
    <property type="match status" value="1"/>
</dbReference>
<proteinExistence type="predicted"/>
<keyword evidence="4" id="KW-0804">Transcription</keyword>